<dbReference type="SUPFAM" id="SSF55729">
    <property type="entry name" value="Acyl-CoA N-acyltransferases (Nat)"/>
    <property type="match status" value="1"/>
</dbReference>
<dbReference type="Gene3D" id="3.40.630.30">
    <property type="match status" value="1"/>
</dbReference>
<dbReference type="AlphaFoldDB" id="A0A164SQV6"/>
<keyword evidence="4" id="KW-1185">Reference proteome</keyword>
<dbReference type="GO" id="GO:0019290">
    <property type="term" value="P:siderophore biosynthetic process"/>
    <property type="evidence" value="ECO:0007669"/>
    <property type="project" value="InterPro"/>
</dbReference>
<dbReference type="GO" id="GO:0016410">
    <property type="term" value="F:N-acyltransferase activity"/>
    <property type="evidence" value="ECO:0007669"/>
    <property type="project" value="TreeGrafter"/>
</dbReference>
<dbReference type="Proteomes" id="UP000076722">
    <property type="component" value="Unassembled WGS sequence"/>
</dbReference>
<proteinExistence type="inferred from homology"/>
<gene>
    <name evidence="3" type="ORF">SISNIDRAFT_467321</name>
</gene>
<dbReference type="EMBL" id="KV419413">
    <property type="protein sequence ID" value="KZS91714.1"/>
    <property type="molecule type" value="Genomic_DNA"/>
</dbReference>
<dbReference type="PANTHER" id="PTHR31438">
    <property type="entry name" value="LYSINE N-ACYLTRANSFERASE C17G9.06C-RELATED"/>
    <property type="match status" value="1"/>
</dbReference>
<evidence type="ECO:0000259" key="2">
    <source>
        <dbReference type="SMART" id="SM01006"/>
    </source>
</evidence>
<dbReference type="STRING" id="1314777.A0A164SQV6"/>
<evidence type="ECO:0000256" key="1">
    <source>
        <dbReference type="ARBA" id="ARBA00009893"/>
    </source>
</evidence>
<dbReference type="PANTHER" id="PTHR31438:SF1">
    <property type="entry name" value="LYSINE N-ACYLTRANSFERASE C17G9.06C-RELATED"/>
    <property type="match status" value="1"/>
</dbReference>
<feature type="domain" description="Acyltransferase MbtK/IucB-like conserved" evidence="2">
    <location>
        <begin position="224"/>
        <end position="270"/>
    </location>
</feature>
<reference evidence="3 4" key="1">
    <citation type="journal article" date="2016" name="Mol. Biol. Evol.">
        <title>Comparative Genomics of Early-Diverging Mushroom-Forming Fungi Provides Insights into the Origins of Lignocellulose Decay Capabilities.</title>
        <authorList>
            <person name="Nagy L.G."/>
            <person name="Riley R."/>
            <person name="Tritt A."/>
            <person name="Adam C."/>
            <person name="Daum C."/>
            <person name="Floudas D."/>
            <person name="Sun H."/>
            <person name="Yadav J.S."/>
            <person name="Pangilinan J."/>
            <person name="Larsson K.H."/>
            <person name="Matsuura K."/>
            <person name="Barry K."/>
            <person name="Labutti K."/>
            <person name="Kuo R."/>
            <person name="Ohm R.A."/>
            <person name="Bhattacharya S.S."/>
            <person name="Shirouzu T."/>
            <person name="Yoshinaga Y."/>
            <person name="Martin F.M."/>
            <person name="Grigoriev I.V."/>
            <person name="Hibbett D.S."/>
        </authorList>
    </citation>
    <scope>NUCLEOTIDE SEQUENCE [LARGE SCALE GENOMIC DNA]</scope>
    <source>
        <strain evidence="3 4">HHB9708</strain>
    </source>
</reference>
<dbReference type="Pfam" id="PF13523">
    <property type="entry name" value="Acetyltransf_8"/>
    <property type="match status" value="1"/>
</dbReference>
<accession>A0A164SQV6</accession>
<dbReference type="OrthoDB" id="4250781at2759"/>
<dbReference type="InterPro" id="IPR016181">
    <property type="entry name" value="Acyl_CoA_acyltransferase"/>
</dbReference>
<evidence type="ECO:0000313" key="3">
    <source>
        <dbReference type="EMBL" id="KZS91714.1"/>
    </source>
</evidence>
<dbReference type="InterPro" id="IPR019432">
    <property type="entry name" value="Acyltransferase_MbtK/IucB-like"/>
</dbReference>
<sequence length="492" mass="56144">MSAPAVGRLNQVQQILDQSKPIDKLILPDLSVVKYHRSDDATQLTRNDEVIGSYVALQRTAALVVSSMGTEFEPAPPIPAYPVIQISTPTSADLSVELVWVIVYALFTEKRTQDTIPIDIAKISNEPKVREYLLQSGLGRLHVKHPSEIFLSRSAFWQGAGTRSHSLGWLREYSWVVSDFPVQDAFTRSTRVITSHPLRPPKPPPGALLYRRYCPSIGQTLSMRYISLDDLETFSRWHNDDRVHAAWGERGTIEKHRKYIEDQMADPRVWAVIASWDDEPMAYFEFTWVKEDHVSQYIPGGGQAYDRGIHVLVGEDKFRGSARAQAWMRSLTHYVFIVEPRCNRLIGEPRADNAAIISVSLTAAMHIETYCYCTHWEEFQGNPAPPKGYIKGIIAICRHAYQGRRVSDCNKVSGRTHYCTHTTSTYRYGQNPDFSTQKKRYVTRNATQYAGSWHKLARAYGQHFMNPIIVASEEYREKETLVPESEFLQVFD</sequence>
<dbReference type="SMART" id="SM01006">
    <property type="entry name" value="AlcB"/>
    <property type="match status" value="1"/>
</dbReference>
<protein>
    <recommendedName>
        <fullName evidence="2">Acyltransferase MbtK/IucB-like conserved domain-containing protein</fullName>
    </recommendedName>
</protein>
<evidence type="ECO:0000313" key="4">
    <source>
        <dbReference type="Proteomes" id="UP000076722"/>
    </source>
</evidence>
<name>A0A164SQV6_9AGAM</name>
<organism evidence="3 4">
    <name type="scientific">Sistotremastrum niveocremeum HHB9708</name>
    <dbReference type="NCBI Taxonomy" id="1314777"/>
    <lineage>
        <taxon>Eukaryota</taxon>
        <taxon>Fungi</taxon>
        <taxon>Dikarya</taxon>
        <taxon>Basidiomycota</taxon>
        <taxon>Agaricomycotina</taxon>
        <taxon>Agaricomycetes</taxon>
        <taxon>Sistotremastrales</taxon>
        <taxon>Sistotremastraceae</taxon>
        <taxon>Sertulicium</taxon>
        <taxon>Sertulicium niveocremeum</taxon>
    </lineage>
</organism>
<comment type="similarity">
    <text evidence="1">Belongs to the lysine N-acyltransferase MbtK family.</text>
</comment>